<keyword evidence="2" id="KW-1185">Reference proteome</keyword>
<dbReference type="AlphaFoldDB" id="A0A834M5U5"/>
<dbReference type="Proteomes" id="UP000625711">
    <property type="component" value="Unassembled WGS sequence"/>
</dbReference>
<gene>
    <name evidence="1" type="ORF">GWI33_017883</name>
</gene>
<reference evidence="1" key="1">
    <citation type="submission" date="2020-08" db="EMBL/GenBank/DDBJ databases">
        <title>Genome sequencing and assembly of the red palm weevil Rhynchophorus ferrugineus.</title>
        <authorList>
            <person name="Dias G.B."/>
            <person name="Bergman C.M."/>
            <person name="Manee M."/>
        </authorList>
    </citation>
    <scope>NUCLEOTIDE SEQUENCE</scope>
    <source>
        <strain evidence="1">AA-2017</strain>
        <tissue evidence="1">Whole larva</tissue>
    </source>
</reference>
<sequence>MSTEDGERSGHPKEECRIVKLFPSIEKDQDATKNFVSGETFVRQVQAAVCATITPIVELITAPNKVHLQSLPAAPG</sequence>
<name>A0A834M5U5_RHYFE</name>
<comment type="caution">
    <text evidence="1">The sequence shown here is derived from an EMBL/GenBank/DDBJ whole genome shotgun (WGS) entry which is preliminary data.</text>
</comment>
<evidence type="ECO:0000313" key="1">
    <source>
        <dbReference type="EMBL" id="KAF7269056.1"/>
    </source>
</evidence>
<organism evidence="1 2">
    <name type="scientific">Rhynchophorus ferrugineus</name>
    <name type="common">Red palm weevil</name>
    <name type="synonym">Curculio ferrugineus</name>
    <dbReference type="NCBI Taxonomy" id="354439"/>
    <lineage>
        <taxon>Eukaryota</taxon>
        <taxon>Metazoa</taxon>
        <taxon>Ecdysozoa</taxon>
        <taxon>Arthropoda</taxon>
        <taxon>Hexapoda</taxon>
        <taxon>Insecta</taxon>
        <taxon>Pterygota</taxon>
        <taxon>Neoptera</taxon>
        <taxon>Endopterygota</taxon>
        <taxon>Coleoptera</taxon>
        <taxon>Polyphaga</taxon>
        <taxon>Cucujiformia</taxon>
        <taxon>Curculionidae</taxon>
        <taxon>Dryophthorinae</taxon>
        <taxon>Rhynchophorus</taxon>
    </lineage>
</organism>
<dbReference type="EMBL" id="JAACXV010014266">
    <property type="protein sequence ID" value="KAF7269056.1"/>
    <property type="molecule type" value="Genomic_DNA"/>
</dbReference>
<proteinExistence type="predicted"/>
<accession>A0A834M5U5</accession>
<protein>
    <submittedName>
        <fullName evidence="1">Uncharacterized protein</fullName>
    </submittedName>
</protein>
<evidence type="ECO:0000313" key="2">
    <source>
        <dbReference type="Proteomes" id="UP000625711"/>
    </source>
</evidence>